<proteinExistence type="predicted"/>
<dbReference type="InterPro" id="IPR015943">
    <property type="entry name" value="WD40/YVTN_repeat-like_dom_sf"/>
</dbReference>
<keyword evidence="3" id="KW-1185">Reference proteome</keyword>
<reference evidence="2 3" key="1">
    <citation type="submission" date="2015-08" db="EMBL/GenBank/DDBJ databases">
        <title>Ancestral chromatin configuration constrains chromatin evolution on differentiating sex chromosomes in Drosophila.</title>
        <authorList>
            <person name="Zhou Q."/>
            <person name="Bachtrog D."/>
        </authorList>
    </citation>
    <scope>NUCLEOTIDE SEQUENCE [LARGE SCALE GENOMIC DNA]</scope>
    <source>
        <tissue evidence="2">Whole larvae</tissue>
    </source>
</reference>
<dbReference type="AlphaFoldDB" id="A0A0M4F8V4"/>
<dbReference type="GO" id="GO:0006913">
    <property type="term" value="P:nucleocytoplasmic transport"/>
    <property type="evidence" value="ECO:0007669"/>
    <property type="project" value="TreeGrafter"/>
</dbReference>
<dbReference type="SMART" id="SM00320">
    <property type="entry name" value="WD40"/>
    <property type="match status" value="4"/>
</dbReference>
<dbReference type="SUPFAM" id="SSF50978">
    <property type="entry name" value="WD40 repeat-like"/>
    <property type="match status" value="1"/>
</dbReference>
<dbReference type="GO" id="GO:0005643">
    <property type="term" value="C:nuclear pore"/>
    <property type="evidence" value="ECO:0007669"/>
    <property type="project" value="TreeGrafter"/>
</dbReference>
<dbReference type="OMA" id="WRPLCAF"/>
<name>A0A0M4F8V4_DROBS</name>
<dbReference type="STRING" id="30019.A0A0M4F8V4"/>
<dbReference type="Pfam" id="PF25460">
    <property type="entry name" value="Beta-prop_Aladin"/>
    <property type="match status" value="1"/>
</dbReference>
<gene>
    <name evidence="2" type="ORF">Dbus_chrXg376</name>
</gene>
<evidence type="ECO:0000313" key="2">
    <source>
        <dbReference type="EMBL" id="ALC48520.1"/>
    </source>
</evidence>
<evidence type="ECO:0000259" key="1">
    <source>
        <dbReference type="Pfam" id="PF25460"/>
    </source>
</evidence>
<dbReference type="PANTHER" id="PTHR14494">
    <property type="entry name" value="ALADIN/ADRACALIN/AAAS"/>
    <property type="match status" value="1"/>
</dbReference>
<dbReference type="InterPro" id="IPR057403">
    <property type="entry name" value="Beta-prop_Aladin"/>
</dbReference>
<dbReference type="PANTHER" id="PTHR14494:SF0">
    <property type="entry name" value="ALADIN"/>
    <property type="match status" value="1"/>
</dbReference>
<dbReference type="OrthoDB" id="411991at2759"/>
<dbReference type="Gene3D" id="2.130.10.10">
    <property type="entry name" value="YVTN repeat-like/Quinoprotein amine dehydrogenase"/>
    <property type="match status" value="1"/>
</dbReference>
<protein>
    <submittedName>
        <fullName evidence="2">CG16892</fullName>
    </submittedName>
</protein>
<dbReference type="InterPro" id="IPR036322">
    <property type="entry name" value="WD40_repeat_dom_sf"/>
</dbReference>
<evidence type="ECO:0000313" key="3">
    <source>
        <dbReference type="Proteomes" id="UP000494163"/>
    </source>
</evidence>
<feature type="domain" description="Aladin seven-bladed propeller" evidence="1">
    <location>
        <begin position="123"/>
        <end position="465"/>
    </location>
</feature>
<dbReference type="EMBL" id="CP012528">
    <property type="protein sequence ID" value="ALC48520.1"/>
    <property type="molecule type" value="Genomic_DNA"/>
</dbReference>
<dbReference type="Proteomes" id="UP000494163">
    <property type="component" value="Chromosome X"/>
</dbReference>
<accession>A0A0M4F8V4</accession>
<organism evidence="2 3">
    <name type="scientific">Drosophila busckii</name>
    <name type="common">Fruit fly</name>
    <dbReference type="NCBI Taxonomy" id="30019"/>
    <lineage>
        <taxon>Eukaryota</taxon>
        <taxon>Metazoa</taxon>
        <taxon>Ecdysozoa</taxon>
        <taxon>Arthropoda</taxon>
        <taxon>Hexapoda</taxon>
        <taxon>Insecta</taxon>
        <taxon>Pterygota</taxon>
        <taxon>Neoptera</taxon>
        <taxon>Endopterygota</taxon>
        <taxon>Diptera</taxon>
        <taxon>Brachycera</taxon>
        <taxon>Muscomorpha</taxon>
        <taxon>Ephydroidea</taxon>
        <taxon>Drosophilidae</taxon>
        <taxon>Drosophila</taxon>
    </lineage>
</organism>
<dbReference type="InterPro" id="IPR001680">
    <property type="entry name" value="WD40_rpt"/>
</dbReference>
<sequence length="468" mass="52360">MATLSNLTQCPALCNDFGQRHSYVPGLEHYPNICLQTELSTGTTQRLSPCQSFIPVESESVLKRITRTFFDGGFWESLAEARSEKTREQSPLIGKAGDKVAQLLDICQRVQLLVFPHTQEVSAERIAQYVETRDWEHSAVRCLAWHMHLFKLAVAGVDDVVRIYGKSTDLHAGLGPVLKSTMQTNITCMAWRPLCAFELVVGCRQGLCFWSIDSNVHLGRTLNPSHIFKHPGNLPISTLQWNRDGTQLATASIGECAILVWQPDNGMMQPLKRLGPPGSLLKWSPGDEWMFAATVDRVFRVWKCAEQWSTDRWVCNGGNVQTACWSPCGRFLLFVSNAEPILYRLQFVQLHLGPAQADDKEVMPIANLNACPLAGSQTELVGGTAQQLAMDPHGKYLVISFKTTNALAVFRTYIQKFDLQISSSYYIRGATAAEYPSYICFQPLLNPNDRSVLTIGWSSGRIQYYAFD</sequence>
<dbReference type="InterPro" id="IPR045139">
    <property type="entry name" value="Aladin"/>
</dbReference>